<dbReference type="AlphaFoldDB" id="A0A164QGP3"/>
<dbReference type="Proteomes" id="UP000076722">
    <property type="component" value="Unassembled WGS sequence"/>
</dbReference>
<evidence type="ECO:0000313" key="2">
    <source>
        <dbReference type="Proteomes" id="UP000076722"/>
    </source>
</evidence>
<organism evidence="1 2">
    <name type="scientific">Sistotremastrum niveocremeum HHB9708</name>
    <dbReference type="NCBI Taxonomy" id="1314777"/>
    <lineage>
        <taxon>Eukaryota</taxon>
        <taxon>Fungi</taxon>
        <taxon>Dikarya</taxon>
        <taxon>Basidiomycota</taxon>
        <taxon>Agaricomycotina</taxon>
        <taxon>Agaricomycetes</taxon>
        <taxon>Sistotremastrales</taxon>
        <taxon>Sistotremastraceae</taxon>
        <taxon>Sertulicium</taxon>
        <taxon>Sertulicium niveocremeum</taxon>
    </lineage>
</organism>
<proteinExistence type="predicted"/>
<protein>
    <submittedName>
        <fullName evidence="1">Uncharacterized protein</fullName>
    </submittedName>
</protein>
<reference evidence="1 2" key="1">
    <citation type="journal article" date="2016" name="Mol. Biol. Evol.">
        <title>Comparative Genomics of Early-Diverging Mushroom-Forming Fungi Provides Insights into the Origins of Lignocellulose Decay Capabilities.</title>
        <authorList>
            <person name="Nagy L.G."/>
            <person name="Riley R."/>
            <person name="Tritt A."/>
            <person name="Adam C."/>
            <person name="Daum C."/>
            <person name="Floudas D."/>
            <person name="Sun H."/>
            <person name="Yadav J.S."/>
            <person name="Pangilinan J."/>
            <person name="Larsson K.H."/>
            <person name="Matsuura K."/>
            <person name="Barry K."/>
            <person name="Labutti K."/>
            <person name="Kuo R."/>
            <person name="Ohm R.A."/>
            <person name="Bhattacharya S.S."/>
            <person name="Shirouzu T."/>
            <person name="Yoshinaga Y."/>
            <person name="Martin F.M."/>
            <person name="Grigoriev I.V."/>
            <person name="Hibbett D.S."/>
        </authorList>
    </citation>
    <scope>NUCLEOTIDE SEQUENCE [LARGE SCALE GENOMIC DNA]</scope>
    <source>
        <strain evidence="1 2">HHB9708</strain>
    </source>
</reference>
<sequence>MTLIRARHHDSHRHGTYRDASFRSFLISMTRHCTSSVFCGTRMGSHVFGSIKVDQIASSPLTLWIALLSDSYVAEADVAIQNVIFDEILTVFTFDCIHDDPNEFPQRREAIETYTKFLHQEASMNLRVKMRVA</sequence>
<gene>
    <name evidence="1" type="ORF">SISNIDRAFT_458594</name>
</gene>
<dbReference type="EMBL" id="KV419426">
    <property type="protein sequence ID" value="KZS89644.1"/>
    <property type="molecule type" value="Genomic_DNA"/>
</dbReference>
<name>A0A164QGP3_9AGAM</name>
<accession>A0A164QGP3</accession>
<keyword evidence="2" id="KW-1185">Reference proteome</keyword>
<evidence type="ECO:0000313" key="1">
    <source>
        <dbReference type="EMBL" id="KZS89644.1"/>
    </source>
</evidence>